<dbReference type="EMBL" id="JAUCBP010000001">
    <property type="protein sequence ID" value="MDM7859096.1"/>
    <property type="molecule type" value="Genomic_DNA"/>
</dbReference>
<dbReference type="InterPro" id="IPR002731">
    <property type="entry name" value="ATPase_BadF"/>
</dbReference>
<organism evidence="2 3">
    <name type="scientific">Alteromonas arenosi</name>
    <dbReference type="NCBI Taxonomy" id="3055817"/>
    <lineage>
        <taxon>Bacteria</taxon>
        <taxon>Pseudomonadati</taxon>
        <taxon>Pseudomonadota</taxon>
        <taxon>Gammaproteobacteria</taxon>
        <taxon>Alteromonadales</taxon>
        <taxon>Alteromonadaceae</taxon>
        <taxon>Alteromonas/Salinimonas group</taxon>
        <taxon>Alteromonas</taxon>
    </lineage>
</organism>
<proteinExistence type="predicted"/>
<comment type="caution">
    <text evidence="2">The sequence shown here is derived from an EMBL/GenBank/DDBJ whole genome shotgun (WGS) entry which is preliminary data.</text>
</comment>
<dbReference type="SUPFAM" id="SSF53067">
    <property type="entry name" value="Actin-like ATPase domain"/>
    <property type="match status" value="2"/>
</dbReference>
<dbReference type="CDD" id="cd24082">
    <property type="entry name" value="ASKHA_NBD_GspK-like"/>
    <property type="match status" value="1"/>
</dbReference>
<dbReference type="RefSeq" id="WP_289362996.1">
    <property type="nucleotide sequence ID" value="NZ_JAUCBP010000001.1"/>
</dbReference>
<evidence type="ECO:0000259" key="1">
    <source>
        <dbReference type="Pfam" id="PF01869"/>
    </source>
</evidence>
<dbReference type="PANTHER" id="PTHR43190:SF3">
    <property type="entry name" value="N-ACETYL-D-GLUCOSAMINE KINASE"/>
    <property type="match status" value="1"/>
</dbReference>
<protein>
    <submittedName>
        <fullName evidence="2">BadF/BadG/BcrA/BcrD ATPase family protein</fullName>
    </submittedName>
</protein>
<dbReference type="Proteomes" id="UP001234343">
    <property type="component" value="Unassembled WGS sequence"/>
</dbReference>
<reference evidence="2 3" key="1">
    <citation type="submission" date="2023-06" db="EMBL/GenBank/DDBJ databases">
        <title>Alteromonas sp. ASW11-36 isolated from intertidal sand.</title>
        <authorList>
            <person name="Li Y."/>
        </authorList>
    </citation>
    <scope>NUCLEOTIDE SEQUENCE [LARGE SCALE GENOMIC DNA]</scope>
    <source>
        <strain evidence="2 3">ASW11-36</strain>
    </source>
</reference>
<sequence>MHQSPFLIGVDGGGTKCKATVFDADLNPVADGVAGPANVSREIQVAQQSIVESIELALQRAGVDPADLVPNLPVYAGLAGANIASASGALSAWHHPFKSFAFTSDLYSAVIGAHAGKDGSVLIVGTGSCAASLHANKIQQFGGYGFLLGDKGSGAWLGKALVSYALNSIDGVVPESDLTCQLFDNYECNSAEMLVDAFNQRSPALFAQLAPMVIEAAQQKDPIGLTIVNEACDYLNIIADHALQRSGGSLALVGGVANAIRPWLSPAIQAVCCSPKESPEWGALYYFQHIYHGDSDV</sequence>
<dbReference type="InterPro" id="IPR043129">
    <property type="entry name" value="ATPase_NBD"/>
</dbReference>
<name>A0ABT7SSC8_9ALTE</name>
<dbReference type="InterPro" id="IPR052519">
    <property type="entry name" value="Euk-type_GlcNAc_Kinase"/>
</dbReference>
<keyword evidence="3" id="KW-1185">Reference proteome</keyword>
<dbReference type="Gene3D" id="3.30.420.40">
    <property type="match status" value="2"/>
</dbReference>
<gene>
    <name evidence="2" type="ORF">QTP81_00575</name>
</gene>
<dbReference type="Pfam" id="PF01869">
    <property type="entry name" value="BcrAD_BadFG"/>
    <property type="match status" value="1"/>
</dbReference>
<accession>A0ABT7SSC8</accession>
<evidence type="ECO:0000313" key="2">
    <source>
        <dbReference type="EMBL" id="MDM7859096.1"/>
    </source>
</evidence>
<evidence type="ECO:0000313" key="3">
    <source>
        <dbReference type="Proteomes" id="UP001234343"/>
    </source>
</evidence>
<feature type="domain" description="ATPase BadF/BadG/BcrA/BcrD type" evidence="1">
    <location>
        <begin position="8"/>
        <end position="271"/>
    </location>
</feature>
<dbReference type="PANTHER" id="PTHR43190">
    <property type="entry name" value="N-ACETYL-D-GLUCOSAMINE KINASE"/>
    <property type="match status" value="1"/>
</dbReference>